<sequence length="72" mass="8138">MCSLLAPLHLLLFHHAFNPMQDLQLHMVSAFNQFERGLIKERQADGIAAKKSRGEKTGRPVADINKMPKLVK</sequence>
<accession>A0ABS0U6R1</accession>
<organism evidence="3 4">
    <name type="scientific">Xenorhabdus lircayensis</name>
    <dbReference type="NCBI Taxonomy" id="2763499"/>
    <lineage>
        <taxon>Bacteria</taxon>
        <taxon>Pseudomonadati</taxon>
        <taxon>Pseudomonadota</taxon>
        <taxon>Gammaproteobacteria</taxon>
        <taxon>Enterobacterales</taxon>
        <taxon>Morganellaceae</taxon>
        <taxon>Xenorhabdus</taxon>
    </lineage>
</organism>
<dbReference type="InterPro" id="IPR036162">
    <property type="entry name" value="Resolvase-like_N_sf"/>
</dbReference>
<dbReference type="EMBL" id="JACOII010000043">
    <property type="protein sequence ID" value="MBI6549569.1"/>
    <property type="molecule type" value="Genomic_DNA"/>
</dbReference>
<comment type="caution">
    <text evidence="3">The sequence shown here is derived from an EMBL/GenBank/DDBJ whole genome shotgun (WGS) entry which is preliminary data.</text>
</comment>
<dbReference type="Pfam" id="PF00239">
    <property type="entry name" value="Resolvase"/>
    <property type="match status" value="1"/>
</dbReference>
<proteinExistence type="predicted"/>
<gene>
    <name evidence="3" type="ORF">H8A87_12780</name>
</gene>
<dbReference type="PROSITE" id="PS51736">
    <property type="entry name" value="RECOMBINASES_3"/>
    <property type="match status" value="1"/>
</dbReference>
<reference evidence="3 4" key="1">
    <citation type="submission" date="2020-08" db="EMBL/GenBank/DDBJ databases">
        <title>Description of Xenorhabdus lircayensis sp. nov., the symbiotic bacterium associated with the entomopathogenic nematode Steirnernema unicornum.</title>
        <authorList>
            <person name="Castaneda-Alvarez C."/>
            <person name="Prodan S."/>
            <person name="Zamorano A."/>
            <person name="San-Blas E."/>
            <person name="Aballay E."/>
        </authorList>
    </citation>
    <scope>NUCLEOTIDE SEQUENCE [LARGE SCALE GENOMIC DNA]</scope>
    <source>
        <strain evidence="3 4">VLS</strain>
    </source>
</reference>
<dbReference type="Gene3D" id="3.40.50.1390">
    <property type="entry name" value="Resolvase, N-terminal catalytic domain"/>
    <property type="match status" value="1"/>
</dbReference>
<dbReference type="Proteomes" id="UP000696184">
    <property type="component" value="Unassembled WGS sequence"/>
</dbReference>
<evidence type="ECO:0000313" key="3">
    <source>
        <dbReference type="EMBL" id="MBI6549569.1"/>
    </source>
</evidence>
<evidence type="ECO:0000256" key="1">
    <source>
        <dbReference type="SAM" id="MobiDB-lite"/>
    </source>
</evidence>
<feature type="domain" description="Resolvase/invertase-type recombinase catalytic" evidence="2">
    <location>
        <begin position="1"/>
        <end position="54"/>
    </location>
</feature>
<protein>
    <submittedName>
        <fullName evidence="3">Recombinase family protein</fullName>
    </submittedName>
</protein>
<evidence type="ECO:0000313" key="4">
    <source>
        <dbReference type="Proteomes" id="UP000696184"/>
    </source>
</evidence>
<keyword evidence="4" id="KW-1185">Reference proteome</keyword>
<feature type="region of interest" description="Disordered" evidence="1">
    <location>
        <begin position="46"/>
        <end position="72"/>
    </location>
</feature>
<dbReference type="SUPFAM" id="SSF53041">
    <property type="entry name" value="Resolvase-like"/>
    <property type="match status" value="1"/>
</dbReference>
<dbReference type="InterPro" id="IPR006119">
    <property type="entry name" value="Resolv_N"/>
</dbReference>
<name>A0ABS0U6R1_9GAMM</name>
<evidence type="ECO:0000259" key="2">
    <source>
        <dbReference type="PROSITE" id="PS51736"/>
    </source>
</evidence>